<dbReference type="GO" id="GO:0016616">
    <property type="term" value="F:oxidoreductase activity, acting on the CH-OH group of donors, NAD or NADP as acceptor"/>
    <property type="evidence" value="ECO:0007669"/>
    <property type="project" value="InterPro"/>
</dbReference>
<dbReference type="Pfam" id="PF02826">
    <property type="entry name" value="2-Hacid_dh_C"/>
    <property type="match status" value="1"/>
</dbReference>
<reference evidence="7" key="1">
    <citation type="submission" date="2021-02" db="EMBL/GenBank/DDBJ databases">
        <authorList>
            <person name="Dougan E. K."/>
            <person name="Rhodes N."/>
            <person name="Thang M."/>
            <person name="Chan C."/>
        </authorList>
    </citation>
    <scope>NUCLEOTIDE SEQUENCE</scope>
</reference>
<feature type="domain" description="D-isomer specific 2-hydroxyacid dehydrogenase NAD-binding" evidence="6">
    <location>
        <begin position="201"/>
        <end position="364"/>
    </location>
</feature>
<dbReference type="Pfam" id="PF00389">
    <property type="entry name" value="2-Hacid_dh"/>
    <property type="match status" value="1"/>
</dbReference>
<dbReference type="SUPFAM" id="SSF52283">
    <property type="entry name" value="Formate/glycerate dehydrogenase catalytic domain-like"/>
    <property type="match status" value="1"/>
</dbReference>
<dbReference type="Gene3D" id="3.40.50.720">
    <property type="entry name" value="NAD(P)-binding Rossmann-like Domain"/>
    <property type="match status" value="2"/>
</dbReference>
<evidence type="ECO:0000313" key="7">
    <source>
        <dbReference type="EMBL" id="CAE8636165.1"/>
    </source>
</evidence>
<evidence type="ECO:0000256" key="1">
    <source>
        <dbReference type="ARBA" id="ARBA00005854"/>
    </source>
</evidence>
<dbReference type="PANTHER" id="PTHR42789:SF1">
    <property type="entry name" value="D-ISOMER SPECIFIC 2-HYDROXYACID DEHYDROGENASE FAMILY PROTEIN (AFU_ORTHOLOGUE AFUA_6G10090)"/>
    <property type="match status" value="1"/>
</dbReference>
<proteinExistence type="inferred from homology"/>
<evidence type="ECO:0000256" key="4">
    <source>
        <dbReference type="RuleBase" id="RU003719"/>
    </source>
</evidence>
<dbReference type="InterPro" id="IPR029753">
    <property type="entry name" value="D-isomer_DH_CS"/>
</dbReference>
<dbReference type="InterPro" id="IPR006140">
    <property type="entry name" value="D-isomer_DH_NAD-bd"/>
</dbReference>
<dbReference type="OMA" id="IIACCEE"/>
<feature type="domain" description="D-isomer specific 2-hydroxyacid dehydrogenase catalytic" evidence="5">
    <location>
        <begin position="97"/>
        <end position="411"/>
    </location>
</feature>
<dbReference type="EMBL" id="CAJNNV010031421">
    <property type="protein sequence ID" value="CAE8636165.1"/>
    <property type="molecule type" value="Genomic_DNA"/>
</dbReference>
<dbReference type="AlphaFoldDB" id="A0A813HDP7"/>
<dbReference type="InterPro" id="IPR006139">
    <property type="entry name" value="D-isomer_2_OHA_DH_cat_dom"/>
</dbReference>
<dbReference type="SUPFAM" id="SSF51735">
    <property type="entry name" value="NAD(P)-binding Rossmann-fold domains"/>
    <property type="match status" value="1"/>
</dbReference>
<keyword evidence="8" id="KW-1185">Reference proteome</keyword>
<dbReference type="OrthoDB" id="298012at2759"/>
<keyword evidence="3" id="KW-0520">NAD</keyword>
<accession>A0A813HDP7</accession>
<evidence type="ECO:0000313" key="8">
    <source>
        <dbReference type="Proteomes" id="UP000654075"/>
    </source>
</evidence>
<protein>
    <recommendedName>
        <fullName evidence="9">Phosphoglycerate dehydrogenase</fullName>
    </recommendedName>
</protein>
<dbReference type="Proteomes" id="UP000654075">
    <property type="component" value="Unassembled WGS sequence"/>
</dbReference>
<keyword evidence="2 4" id="KW-0560">Oxidoreductase</keyword>
<dbReference type="InterPro" id="IPR050857">
    <property type="entry name" value="D-2-hydroxyacid_DH"/>
</dbReference>
<evidence type="ECO:0000259" key="5">
    <source>
        <dbReference type="Pfam" id="PF00389"/>
    </source>
</evidence>
<name>A0A813HDP7_POLGL</name>
<sequence>MVLSLRAATPSRSLGFQAAIGLRAAPQAPRALLHNLTTPASIEGAPQTKSALPFAAGGLFAVRALAVGRRRSRAVRQIFGLRAASGVAAPAKPLRLLLLDPLSRELLERLASLGAEVQCRGGGETVVEALLRVRPQAVVVRSSLLQVEELEQAASGCLELQLVMRAGAGVDNIAVEALGSRGVVVANAEGANAVAVAELTMAHLLNLDRRLSDQVESLRRGEWRRLEFAGALGLYGRTLAVLGVGHIGREVIKRARAFGMEVRAWSRSLTVEEATALGVLRCSSAEEAARGAHALSVHLPLAPSTQGLVGQKLLRELRPGALVVNMSRGGVVDEAALVAAVAERGLRAGLDVFAHEPGASASTFDDEAIRSSAGIFCTHHTGARTEQAAEAVENAVLAAVSALLDGRRIPGKIV</sequence>
<gene>
    <name evidence="7" type="ORF">PGLA1383_LOCUS51667</name>
</gene>
<comment type="caution">
    <text evidence="7">The sequence shown here is derived from an EMBL/GenBank/DDBJ whole genome shotgun (WGS) entry which is preliminary data.</text>
</comment>
<dbReference type="GO" id="GO:0051287">
    <property type="term" value="F:NAD binding"/>
    <property type="evidence" value="ECO:0007669"/>
    <property type="project" value="InterPro"/>
</dbReference>
<evidence type="ECO:0000259" key="6">
    <source>
        <dbReference type="Pfam" id="PF02826"/>
    </source>
</evidence>
<comment type="similarity">
    <text evidence="1 4">Belongs to the D-isomer specific 2-hydroxyacid dehydrogenase family.</text>
</comment>
<organism evidence="7 8">
    <name type="scientific">Polarella glacialis</name>
    <name type="common">Dinoflagellate</name>
    <dbReference type="NCBI Taxonomy" id="89957"/>
    <lineage>
        <taxon>Eukaryota</taxon>
        <taxon>Sar</taxon>
        <taxon>Alveolata</taxon>
        <taxon>Dinophyceae</taxon>
        <taxon>Suessiales</taxon>
        <taxon>Suessiaceae</taxon>
        <taxon>Polarella</taxon>
    </lineage>
</organism>
<dbReference type="PANTHER" id="PTHR42789">
    <property type="entry name" value="D-ISOMER SPECIFIC 2-HYDROXYACID DEHYDROGENASE FAMILY PROTEIN (AFU_ORTHOLOGUE AFUA_6G10090)"/>
    <property type="match status" value="1"/>
</dbReference>
<evidence type="ECO:0000256" key="2">
    <source>
        <dbReference type="ARBA" id="ARBA00023002"/>
    </source>
</evidence>
<evidence type="ECO:0008006" key="9">
    <source>
        <dbReference type="Google" id="ProtNLM"/>
    </source>
</evidence>
<evidence type="ECO:0000256" key="3">
    <source>
        <dbReference type="ARBA" id="ARBA00023027"/>
    </source>
</evidence>
<dbReference type="PROSITE" id="PS00671">
    <property type="entry name" value="D_2_HYDROXYACID_DH_3"/>
    <property type="match status" value="1"/>
</dbReference>
<dbReference type="InterPro" id="IPR036291">
    <property type="entry name" value="NAD(P)-bd_dom_sf"/>
</dbReference>